<reference evidence="1" key="2">
    <citation type="journal article" date="2022" name="New Phytol.">
        <title>Evolutionary transition to the ectomycorrhizal habit in the genomes of a hyperdiverse lineage of mushroom-forming fungi.</title>
        <authorList>
            <person name="Looney B."/>
            <person name="Miyauchi S."/>
            <person name="Morin E."/>
            <person name="Drula E."/>
            <person name="Courty P.E."/>
            <person name="Kohler A."/>
            <person name="Kuo A."/>
            <person name="LaButti K."/>
            <person name="Pangilinan J."/>
            <person name="Lipzen A."/>
            <person name="Riley R."/>
            <person name="Andreopoulos W."/>
            <person name="He G."/>
            <person name="Johnson J."/>
            <person name="Nolan M."/>
            <person name="Tritt A."/>
            <person name="Barry K.W."/>
            <person name="Grigoriev I.V."/>
            <person name="Nagy L.G."/>
            <person name="Hibbett D."/>
            <person name="Henrissat B."/>
            <person name="Matheny P.B."/>
            <person name="Labbe J."/>
            <person name="Martin F.M."/>
        </authorList>
    </citation>
    <scope>NUCLEOTIDE SEQUENCE</scope>
    <source>
        <strain evidence="1">EC-137</strain>
    </source>
</reference>
<accession>A0ACB8QS65</accession>
<sequence>MDGFGQNVSLFSCSFARLRISGGQPPFYMMAVDVNGGTTTHKLEAYGDGGWAWAVDRDVGAQLLLSVVDANGASGGVSSESWTVQPGERACAASTPFIPGLNVTAKVIQQAARQCQRPPLSVPGGTAPYTFTLLERGAHALNITADFIPEFSSYAAPGSSIIVIVSDASGLRSQCSPELIMPEVPCSGDPSRQSVLKRSSPQISNFPIILGAIVGLVIFFVLASASVVAFWAVRRHRRRRACSFQFGTAGQVCSLSVAESLPTNIFNTKKVVPYPVTRAHNVVVDLAESPPHLSPLNLSEAGIDMTDSASPIDNLPTSRMSGVSFVSGSQPRPTHPYAAPSLAPASASSVVLNMSVESPPSPIVPIPARLATVRAASVGSFPKEKDVWRANQHHRIRSASSALPRTRVGGLPAAGPSGLRNAIAGGSDVAAPAERLLKPREAVRDWKRRPSIDESFRPSVFVGGIRGRHSSPRRVPVAHISTSMSPVRPLPVPPLSAPVPAVASMSFGPEQGNNARFFRETRLRHVHSAGDVHAAMRAKQREAGRQLQDVTLAPREIARHLSIAHHITEYTASAGGSGTSQPQVGTGISPPPPYSELTLARILTTP</sequence>
<dbReference type="Proteomes" id="UP000814128">
    <property type="component" value="Unassembled WGS sequence"/>
</dbReference>
<proteinExistence type="predicted"/>
<evidence type="ECO:0000313" key="2">
    <source>
        <dbReference type="Proteomes" id="UP000814128"/>
    </source>
</evidence>
<name>A0ACB8QS65_9AGAM</name>
<dbReference type="EMBL" id="MU273496">
    <property type="protein sequence ID" value="KAI0034684.1"/>
    <property type="molecule type" value="Genomic_DNA"/>
</dbReference>
<comment type="caution">
    <text evidence="1">The sequence shown here is derived from an EMBL/GenBank/DDBJ whole genome shotgun (WGS) entry which is preliminary data.</text>
</comment>
<reference evidence="1" key="1">
    <citation type="submission" date="2021-02" db="EMBL/GenBank/DDBJ databases">
        <authorList>
            <consortium name="DOE Joint Genome Institute"/>
            <person name="Ahrendt S."/>
            <person name="Looney B.P."/>
            <person name="Miyauchi S."/>
            <person name="Morin E."/>
            <person name="Drula E."/>
            <person name="Courty P.E."/>
            <person name="Chicoki N."/>
            <person name="Fauchery L."/>
            <person name="Kohler A."/>
            <person name="Kuo A."/>
            <person name="Labutti K."/>
            <person name="Pangilinan J."/>
            <person name="Lipzen A."/>
            <person name="Riley R."/>
            <person name="Andreopoulos W."/>
            <person name="He G."/>
            <person name="Johnson J."/>
            <person name="Barry K.W."/>
            <person name="Grigoriev I.V."/>
            <person name="Nagy L."/>
            <person name="Hibbett D."/>
            <person name="Henrissat B."/>
            <person name="Matheny P.B."/>
            <person name="Labbe J."/>
            <person name="Martin F."/>
        </authorList>
    </citation>
    <scope>NUCLEOTIDE SEQUENCE</scope>
    <source>
        <strain evidence="1">EC-137</strain>
    </source>
</reference>
<organism evidence="1 2">
    <name type="scientific">Vararia minispora EC-137</name>
    <dbReference type="NCBI Taxonomy" id="1314806"/>
    <lineage>
        <taxon>Eukaryota</taxon>
        <taxon>Fungi</taxon>
        <taxon>Dikarya</taxon>
        <taxon>Basidiomycota</taxon>
        <taxon>Agaricomycotina</taxon>
        <taxon>Agaricomycetes</taxon>
        <taxon>Russulales</taxon>
        <taxon>Lachnocladiaceae</taxon>
        <taxon>Vararia</taxon>
    </lineage>
</organism>
<keyword evidence="2" id="KW-1185">Reference proteome</keyword>
<gene>
    <name evidence="1" type="ORF">K488DRAFT_83748</name>
</gene>
<protein>
    <submittedName>
        <fullName evidence="1">Uncharacterized protein</fullName>
    </submittedName>
</protein>
<evidence type="ECO:0000313" key="1">
    <source>
        <dbReference type="EMBL" id="KAI0034684.1"/>
    </source>
</evidence>